<proteinExistence type="predicted"/>
<gene>
    <name evidence="2" type="ORF">RM704_41490</name>
</gene>
<protein>
    <submittedName>
        <fullName evidence="2">Uncharacterized protein</fullName>
    </submittedName>
</protein>
<dbReference type="RefSeq" id="WP_157856679.1">
    <property type="nucleotide sequence ID" value="NZ_JAVRFJ010000058.1"/>
</dbReference>
<reference evidence="2" key="1">
    <citation type="submission" date="2024-05" db="EMBL/GenBank/DDBJ databases">
        <title>30 novel species of actinomycetes from the DSMZ collection.</title>
        <authorList>
            <person name="Nouioui I."/>
        </authorList>
    </citation>
    <scope>NUCLEOTIDE SEQUENCE</scope>
    <source>
        <strain evidence="2">DSM 3412</strain>
    </source>
</reference>
<evidence type="ECO:0000313" key="2">
    <source>
        <dbReference type="EMBL" id="MDT0573849.1"/>
    </source>
</evidence>
<dbReference type="Proteomes" id="UP001180737">
    <property type="component" value="Unassembled WGS sequence"/>
</dbReference>
<evidence type="ECO:0000313" key="3">
    <source>
        <dbReference type="Proteomes" id="UP001180737"/>
    </source>
</evidence>
<feature type="compositionally biased region" description="Acidic residues" evidence="1">
    <location>
        <begin position="327"/>
        <end position="339"/>
    </location>
</feature>
<name>A0ABU2ZB79_9ACTN</name>
<comment type="caution">
    <text evidence="2">The sequence shown here is derived from an EMBL/GenBank/DDBJ whole genome shotgun (WGS) entry which is preliminary data.</text>
</comment>
<sequence>MAGAAPVRTGLPDAAPADVVARWTLTSPRPEGVGPPADRLPVASDGGAIPAVSPAALRGLAGALAESGAVAAEFAVTPPEFVGAVAEFDVARAGGVVVPAEFVVRLDFVTAPAEGDVVRSGLVAAPAGFDTVRSGFADVRPEFDVVRAAVSGVVVRWMASPARAGSAVALPEATSAEAPDAPAGPIPDFAEPAPLPADAVRAGPAAGAGLGDVEPPDVMCPDDEPSAAARPGDVALGVVGPGTVRPDEAPLEVVGPVAVPSGAPAGPEACGRAVGSVRRWTAGEAGALVNGAGRVAWGGAGVTRGPVGRVGVTRYGARCTGRGSTDAEVEVGGDGDVDAEAGASGSALATGRVREGSSRPATGAADVVRTFLTSPPGAPGRTAWDRVPVKDGFCQVLNRPLNPASATAARPPVAR</sequence>
<dbReference type="EMBL" id="JAVRFJ010000058">
    <property type="protein sequence ID" value="MDT0573849.1"/>
    <property type="molecule type" value="Genomic_DNA"/>
</dbReference>
<organism evidence="2 3">
    <name type="scientific">Streptomyces gottesmaniae</name>
    <dbReference type="NCBI Taxonomy" id="3075518"/>
    <lineage>
        <taxon>Bacteria</taxon>
        <taxon>Bacillati</taxon>
        <taxon>Actinomycetota</taxon>
        <taxon>Actinomycetes</taxon>
        <taxon>Kitasatosporales</taxon>
        <taxon>Streptomycetaceae</taxon>
        <taxon>Streptomyces</taxon>
    </lineage>
</organism>
<keyword evidence="3" id="KW-1185">Reference proteome</keyword>
<evidence type="ECO:0000256" key="1">
    <source>
        <dbReference type="SAM" id="MobiDB-lite"/>
    </source>
</evidence>
<accession>A0ABU2ZB79</accession>
<feature type="region of interest" description="Disordered" evidence="1">
    <location>
        <begin position="322"/>
        <end position="343"/>
    </location>
</feature>